<comment type="caution">
    <text evidence="1">The sequence shown here is derived from an EMBL/GenBank/DDBJ whole genome shotgun (WGS) entry which is preliminary data.</text>
</comment>
<reference evidence="1" key="1">
    <citation type="submission" date="2022-07" db="EMBL/GenBank/DDBJ databases">
        <title>Phylogenomic reconstructions and comparative analyses of Kickxellomycotina fungi.</title>
        <authorList>
            <person name="Reynolds N.K."/>
            <person name="Stajich J.E."/>
            <person name="Barry K."/>
            <person name="Grigoriev I.V."/>
            <person name="Crous P."/>
            <person name="Smith M.E."/>
        </authorList>
    </citation>
    <scope>NUCLEOTIDE SEQUENCE</scope>
    <source>
        <strain evidence="1">Benny 63K</strain>
    </source>
</reference>
<gene>
    <name evidence="1" type="primary">VRP1</name>
    <name evidence="1" type="ORF">LPJ66_008395</name>
</gene>
<keyword evidence="2" id="KW-1185">Reference proteome</keyword>
<evidence type="ECO:0000313" key="1">
    <source>
        <dbReference type="EMBL" id="KAJ1888781.1"/>
    </source>
</evidence>
<protein>
    <submittedName>
        <fullName evidence="1">Verprolin</fullName>
    </submittedName>
</protein>
<organism evidence="1 2">
    <name type="scientific">Kickxella alabastrina</name>
    <dbReference type="NCBI Taxonomy" id="61397"/>
    <lineage>
        <taxon>Eukaryota</taxon>
        <taxon>Fungi</taxon>
        <taxon>Fungi incertae sedis</taxon>
        <taxon>Zoopagomycota</taxon>
        <taxon>Kickxellomycotina</taxon>
        <taxon>Kickxellomycetes</taxon>
        <taxon>Kickxellales</taxon>
        <taxon>Kickxellaceae</taxon>
        <taxon>Kickxella</taxon>
    </lineage>
</organism>
<dbReference type="EMBL" id="JANBPG010001676">
    <property type="protein sequence ID" value="KAJ1888781.1"/>
    <property type="molecule type" value="Genomic_DNA"/>
</dbReference>
<proteinExistence type="predicted"/>
<sequence>MASRGALLQQIQQGKGLKKVKTDDRSAPPVGSTGSSSGGLPMGGMALPRPPVPPPGGFSMSRGGGNTDSSGNGNGNGSSAPTEPRGPPAGLPGLGGLFSGGMPKLKHRSGGVNIRTSEDDNGAPERHAAPATTRPADPTAEQKPSTGSWFANTFRRGSHARSSSSGQADAVSPRSEKPPMAQAPAYPHMVKAPPPPPPAFGGLPALPGRRPSDVEARPPPPPPNSAPPLPPGSIAAKKAPPPPPSSRKPQIKPKPAGLGVGRATPQSSSPSPGMGGHFRRAASPVNDFRLAASPVNARSSTEDTADAGGIVQESQGSVSSLAGMFGQRTRGKAPGYGRTLADNTFSPAMPARAPPPPPGAADGVYGHRRTNSTQAPSHLPPPPPPPLSQPNGLASADAPSGVPVREGKWTFHSLSELPPPPAASFSRRVYPSGRSSGSTVALGI</sequence>
<dbReference type="Proteomes" id="UP001150581">
    <property type="component" value="Unassembled WGS sequence"/>
</dbReference>
<name>A0ACC1I6F0_9FUNG</name>
<evidence type="ECO:0000313" key="2">
    <source>
        <dbReference type="Proteomes" id="UP001150581"/>
    </source>
</evidence>
<accession>A0ACC1I6F0</accession>